<dbReference type="GO" id="GO:0017057">
    <property type="term" value="F:6-phosphogluconolactonase activity"/>
    <property type="evidence" value="ECO:0007669"/>
    <property type="project" value="TreeGrafter"/>
</dbReference>
<accession>A0A8H7EW54</accession>
<feature type="chain" id="PRO_5034278669" evidence="3">
    <location>
        <begin position="21"/>
        <end position="495"/>
    </location>
</feature>
<evidence type="ECO:0000313" key="4">
    <source>
        <dbReference type="EMBL" id="KAF7760210.1"/>
    </source>
</evidence>
<dbReference type="Gene3D" id="2.130.10.10">
    <property type="entry name" value="YVTN repeat-like/Quinoprotein amine dehydrogenase"/>
    <property type="match status" value="1"/>
</dbReference>
<feature type="signal peptide" evidence="3">
    <location>
        <begin position="1"/>
        <end position="20"/>
    </location>
</feature>
<evidence type="ECO:0000256" key="2">
    <source>
        <dbReference type="SAM" id="MobiDB-lite"/>
    </source>
</evidence>
<reference evidence="4 5" key="1">
    <citation type="journal article" name="Sci. Rep.">
        <title>Telomere-to-telomere assembled and centromere annotated genomes of the two main subspecies of the button mushroom Agaricus bisporus reveal especially polymorphic chromosome ends.</title>
        <authorList>
            <person name="Sonnenberg A.S.M."/>
            <person name="Sedaghat-Telgerd N."/>
            <person name="Lavrijssen B."/>
            <person name="Ohm R.A."/>
            <person name="Hendrickx P.M."/>
            <person name="Scholtmeijer K."/>
            <person name="Baars J.J.P."/>
            <person name="van Peer A."/>
        </authorList>
    </citation>
    <scope>NUCLEOTIDE SEQUENCE [LARGE SCALE GENOMIC DNA]</scope>
    <source>
        <strain evidence="4 5">H119_p4</strain>
    </source>
</reference>
<comment type="similarity">
    <text evidence="1">Belongs to the cycloisomerase 2 family.</text>
</comment>
<dbReference type="InterPro" id="IPR050282">
    <property type="entry name" value="Cycloisomerase_2"/>
</dbReference>
<evidence type="ECO:0000313" key="5">
    <source>
        <dbReference type="Proteomes" id="UP000629468"/>
    </source>
</evidence>
<dbReference type="AlphaFoldDB" id="A0A8H7EW54"/>
<dbReference type="InterPro" id="IPR015943">
    <property type="entry name" value="WD40/YVTN_repeat-like_dom_sf"/>
</dbReference>
<dbReference type="PANTHER" id="PTHR30344:SF4">
    <property type="entry name" value="CYCLASE, PUTATIVE (AFU_ORTHOLOGUE AFUA_6G11580)-RELATED"/>
    <property type="match status" value="1"/>
</dbReference>
<dbReference type="Proteomes" id="UP000629468">
    <property type="component" value="Unassembled WGS sequence"/>
</dbReference>
<organism evidence="4 5">
    <name type="scientific">Agaricus bisporus var. burnettii</name>
    <dbReference type="NCBI Taxonomy" id="192524"/>
    <lineage>
        <taxon>Eukaryota</taxon>
        <taxon>Fungi</taxon>
        <taxon>Dikarya</taxon>
        <taxon>Basidiomycota</taxon>
        <taxon>Agaricomycotina</taxon>
        <taxon>Agaricomycetes</taxon>
        <taxon>Agaricomycetidae</taxon>
        <taxon>Agaricales</taxon>
        <taxon>Agaricineae</taxon>
        <taxon>Agaricaceae</taxon>
        <taxon>Agaricus</taxon>
    </lineage>
</organism>
<feature type="region of interest" description="Disordered" evidence="2">
    <location>
        <begin position="186"/>
        <end position="207"/>
    </location>
</feature>
<comment type="caution">
    <text evidence="4">The sequence shown here is derived from an EMBL/GenBank/DDBJ whole genome shotgun (WGS) entry which is preliminary data.</text>
</comment>
<dbReference type="SUPFAM" id="SSF50974">
    <property type="entry name" value="Nitrous oxide reductase, N-terminal domain"/>
    <property type="match status" value="1"/>
</dbReference>
<dbReference type="Pfam" id="PF10282">
    <property type="entry name" value="Lactonase"/>
    <property type="match status" value="1"/>
</dbReference>
<feature type="compositionally biased region" description="Polar residues" evidence="2">
    <location>
        <begin position="186"/>
        <end position="195"/>
    </location>
</feature>
<keyword evidence="3" id="KW-0732">Signal</keyword>
<dbReference type="EMBL" id="JABXXO010000015">
    <property type="protein sequence ID" value="KAF7760210.1"/>
    <property type="molecule type" value="Genomic_DNA"/>
</dbReference>
<protein>
    <submittedName>
        <fullName evidence="4">Uncharacterized protein</fullName>
    </submittedName>
</protein>
<dbReference type="InterPro" id="IPR019405">
    <property type="entry name" value="Lactonase_7-beta_prop"/>
</dbReference>
<proteinExistence type="inferred from homology"/>
<evidence type="ECO:0000256" key="3">
    <source>
        <dbReference type="SAM" id="SignalP"/>
    </source>
</evidence>
<sequence>MTTFHFVSGSFRSLSLFLLAFDPVHKSIHHVQTLSTLGPHQYLATNQHKDRIFTTTWTEPPSLQSWALTRNDSQPWRLSHLHTVPITAISSYIDIPPPFTHIYSVGGPTGEVHLVDEHTNSFGEKTQQVLFIPEEDLPNADKTRVALRYGSHGIESTSTPSYSLTFVPVLGTNTIEIYSRDVSSGSLTHLGSSPSPRGPDAHDGPRHVKVHPNGKILYCVTEHTNFVDLYEITTPPLSIPSLKFISSRSLLPSHLQRTSPNEFRGDTLMLTPATPAHPCPYALFTTTRGRTPATRGWLSIFAIDENGYFADGGSPDGRDYHAESIIRYETPSSGGKANAIDLLTKRKVPTISRRVLVVGGGGLDEDDENVGDFDDEDNLETRPYNQIPLQDQLNTTEFGSKGDKEEGLWQEEDQGVWILLTDDDETSAAHANKLHAIGGVKVLEWGGWGTRGVHLVAQWPEPIESDNHGDDEYHDSIKTRLHERMIGGSHAVWLV</sequence>
<gene>
    <name evidence="4" type="ORF">Agabi119p4_10886</name>
</gene>
<dbReference type="InterPro" id="IPR011045">
    <property type="entry name" value="N2O_reductase_N"/>
</dbReference>
<evidence type="ECO:0000256" key="1">
    <source>
        <dbReference type="ARBA" id="ARBA00005564"/>
    </source>
</evidence>
<dbReference type="PANTHER" id="PTHR30344">
    <property type="entry name" value="6-PHOSPHOGLUCONOLACTONASE-RELATED"/>
    <property type="match status" value="1"/>
</dbReference>
<name>A0A8H7EW54_AGABI</name>